<accession>A0AAU7XBR2</accession>
<feature type="compositionally biased region" description="Acidic residues" evidence="1">
    <location>
        <begin position="1"/>
        <end position="17"/>
    </location>
</feature>
<sequence length="113" mass="12709">MAGPDDTFDEDKDDEAYAAEQEEHAEEIREMVLEYLDDNDVDEATVVYTMLDLALSITMSGYAMSVEKPSVQGLRMELDRFAKDFGDAVRDAKKNADQFLEEVKTSLEAANDD</sequence>
<reference evidence="2" key="1">
    <citation type="submission" date="2024-06" db="EMBL/GenBank/DDBJ databases">
        <title>Methylostella associata gen. nov., sp. nov., a novel Ancalomicrobiaceae-affiliated facultatively methylotrophic bacteria that feed on methanotrophs of the genus Methylococcus.</title>
        <authorList>
            <person name="Saltykova V."/>
            <person name="Danilova O.V."/>
            <person name="Oshkin I.Y."/>
            <person name="Belova S.E."/>
            <person name="Pimenov N.V."/>
            <person name="Dedysh S.N."/>
        </authorList>
    </citation>
    <scope>NUCLEOTIDE SEQUENCE</scope>
    <source>
        <strain evidence="2">S20</strain>
    </source>
</reference>
<gene>
    <name evidence="2" type="ORF">ABS361_04140</name>
</gene>
<dbReference type="KEGG" id="mflg:ABS361_04140"/>
<evidence type="ECO:0000256" key="1">
    <source>
        <dbReference type="SAM" id="MobiDB-lite"/>
    </source>
</evidence>
<evidence type="ECO:0000313" key="2">
    <source>
        <dbReference type="EMBL" id="XBY45482.1"/>
    </source>
</evidence>
<feature type="region of interest" description="Disordered" evidence="1">
    <location>
        <begin position="1"/>
        <end position="24"/>
    </location>
</feature>
<dbReference type="AlphaFoldDB" id="A0AAU7XBR2"/>
<dbReference type="EMBL" id="CP158568">
    <property type="protein sequence ID" value="XBY45482.1"/>
    <property type="molecule type" value="Genomic_DNA"/>
</dbReference>
<protein>
    <submittedName>
        <fullName evidence="2">Uncharacterized protein</fullName>
    </submittedName>
</protein>
<name>A0AAU7XBR2_9HYPH</name>
<proteinExistence type="predicted"/>
<dbReference type="RefSeq" id="WP_407050575.1">
    <property type="nucleotide sequence ID" value="NZ_CP158568.1"/>
</dbReference>
<organism evidence="2">
    <name type="scientific">Methyloraptor flagellatus</name>
    <dbReference type="NCBI Taxonomy" id="3162530"/>
    <lineage>
        <taxon>Bacteria</taxon>
        <taxon>Pseudomonadati</taxon>
        <taxon>Pseudomonadota</taxon>
        <taxon>Alphaproteobacteria</taxon>
        <taxon>Hyphomicrobiales</taxon>
        <taxon>Ancalomicrobiaceae</taxon>
        <taxon>Methyloraptor</taxon>
    </lineage>
</organism>